<evidence type="ECO:0000313" key="2">
    <source>
        <dbReference type="Proteomes" id="UP000005536"/>
    </source>
</evidence>
<protein>
    <submittedName>
        <fullName evidence="1">Uncharacterized protein</fullName>
    </submittedName>
</protein>
<dbReference type="AlphaFoldDB" id="D4DN44"/>
<sequence length="189" mass="20964">MFSDGLKEPPHTQSITMKKLLLIGAILMQPVYGAKLPTSVDSELQELARFCRLLGGRPHGFQQAVERADLNGDGITDYVLDDSELQCYGASGSVGMFGNRNGGGVTVFLGRADGKAEKAFYYSAFGAKIDYVGKQAKLYLGMAGTYCGQTPESETRDGYEKCSRPLKWNDKSRRFQIDMQTKRTALHWW</sequence>
<reference evidence="1 2" key="1">
    <citation type="submission" date="2010-02" db="EMBL/GenBank/DDBJ databases">
        <authorList>
            <person name="Weinstock G."/>
            <person name="Sodergren E."/>
            <person name="Clifton S."/>
            <person name="Fulton L."/>
            <person name="Fulton B."/>
            <person name="Courtney L."/>
            <person name="Fronick C."/>
            <person name="Harrison M."/>
            <person name="Strong C."/>
            <person name="Farmer C."/>
            <person name="Delahaunty K."/>
            <person name="Markovic C."/>
            <person name="Hall O."/>
            <person name="Minx P."/>
            <person name="Tomlinson C."/>
            <person name="Mitreva M."/>
            <person name="Nelson J."/>
            <person name="Hou S."/>
            <person name="Wollam A."/>
            <person name="Pepin K.H."/>
            <person name="Johnson M."/>
            <person name="Bhonagiri V."/>
            <person name="Zhang X."/>
            <person name="Suruliraj S."/>
            <person name="Warren W."/>
            <person name="Chinwalla A."/>
            <person name="Mardis E.R."/>
            <person name="Wilson R.K."/>
        </authorList>
    </citation>
    <scope>NUCLEOTIDE SEQUENCE [LARGE SCALE GENOMIC DNA]</scope>
    <source>
        <strain evidence="1 2">ATCC 29315</strain>
    </source>
</reference>
<name>D4DN44_NEIEG</name>
<organism evidence="1 2">
    <name type="scientific">Neisseria elongata subsp. glycolytica ATCC 29315</name>
    <dbReference type="NCBI Taxonomy" id="546263"/>
    <lineage>
        <taxon>Bacteria</taxon>
        <taxon>Pseudomonadati</taxon>
        <taxon>Pseudomonadota</taxon>
        <taxon>Betaproteobacteria</taxon>
        <taxon>Neisseriales</taxon>
        <taxon>Neisseriaceae</taxon>
        <taxon>Neisseria</taxon>
    </lineage>
</organism>
<gene>
    <name evidence="1" type="ORF">NEIELOOT_00468</name>
</gene>
<evidence type="ECO:0000313" key="1">
    <source>
        <dbReference type="EMBL" id="EFE50762.1"/>
    </source>
</evidence>
<comment type="caution">
    <text evidence="1">The sequence shown here is derived from an EMBL/GenBank/DDBJ whole genome shotgun (WGS) entry which is preliminary data.</text>
</comment>
<dbReference type="Proteomes" id="UP000005536">
    <property type="component" value="Unassembled WGS sequence"/>
</dbReference>
<proteinExistence type="predicted"/>
<accession>D4DN44</accession>
<dbReference type="EMBL" id="ADBF01000012">
    <property type="protein sequence ID" value="EFE50762.1"/>
    <property type="molecule type" value="Genomic_DNA"/>
</dbReference>
<dbReference type="STRING" id="546263.NELON_06735"/>